<dbReference type="Pfam" id="PF24357">
    <property type="entry name" value="TMD0_ABC"/>
    <property type="match status" value="1"/>
</dbReference>
<comment type="caution">
    <text evidence="8">The sequence shown here is derived from an EMBL/GenBank/DDBJ whole genome shotgun (WGS) entry which is preliminary data.</text>
</comment>
<dbReference type="GO" id="GO:0140359">
    <property type="term" value="F:ABC-type transporter activity"/>
    <property type="evidence" value="ECO:0007669"/>
    <property type="project" value="InterPro"/>
</dbReference>
<dbReference type="PANTHER" id="PTHR24223">
    <property type="entry name" value="ATP-BINDING CASSETTE SUB-FAMILY C"/>
    <property type="match status" value="1"/>
</dbReference>
<evidence type="ECO:0000256" key="4">
    <source>
        <dbReference type="ARBA" id="ARBA00022741"/>
    </source>
</evidence>
<dbReference type="InterPro" id="IPR050173">
    <property type="entry name" value="ABC_transporter_C-like"/>
</dbReference>
<dbReference type="Pfam" id="PF00005">
    <property type="entry name" value="ABC_tran"/>
    <property type="match status" value="2"/>
</dbReference>
<sequence length="1472" mass="160806">MASMNCLNDDDFGPAVKGCRDNFDFTVKFELIIFSLVPSSTFVLITLLRCAQLYNRPKIVKASLFLATKLIILVTHAALQLSRLILLEVADQDVHNAVLLASSATCFLASMIVMPLSYMEHNKSRRPSILLSIYLFTTLLLDTAHARTLWLTTTSRAMSASAGILTASVAIKVLIFLLESKQKTAWLYMNSEKHSPEENSGFFDLAMFTWLKHLFLAGYSSVLTMDSLYSLDQDLSSEKMHKRLSKCLDKNLSSGPRFRLAKALGRAFLGPLLMPVPPRLVLVGFTFSQPFFLASVLNTIAQGSEVSTSRHSFGLIGAAVIIYVGIALSRALCGYFTQRSVAMIRGCLVSVLYEKTTESQILAGDDAAAITLMSTDIERIMVGLTYMHDVWAGVLEAGLGCWLLQRKLGFAFLSPVIVILCCGAVMVWASRAATKTQASWMEKIQLRVGMTSKVIAHVKQVKMSGIAEPVEKLIQALRVKELSVGNKFRVVLVVTCTVAFAPQALSPLFAFALAGPKLDVSTMYESLSYLVLLASPLADLFQRVPSILSAFTCLERIQTYLEAEPRRDFRVLENASKNHFSPVSPIVSGMQSVSTLEGHHISSPRTTVSTGDVALSVSNGFFAWKTGQPVLRDINIALNFSQITFVVGPVACGKSSLCRSILGDIPIAAGEVRLHSTLSSVAFCEQVPFLMSGTLKKNIIGHLGFDQQRYDEVIWATALTGDIASMPFSHDTNIGTNGATLSGGQKARVSLARALYDKSLFLVLDDVFSGLDNSTASRVFNRTFGRTGLLRKRGATALVCTHAVRYLSFADHVIVLSTHGNIIEQGPYSSLKHCKEAIGVLRSETSKAALEAVNTDNLTQPSETSCHPADDTITEALDDRSRQLGDWNVYKHYFNSMNKIHFAVMLISCVLIAFGQQLSTVWVGIWAADSLGKHSSFYIGIYSIFSSFILIGVLVGAWTCFIFITIDVGRELHRRALWTVMHAPLRLFTSTETGTITNLFSQDTAIIDSELSMYLLYFVFNLVGVIGSGIVVALASPYLAASYPVLAAIGYALQMFYLRTSRQLRLLDLEAKSPLYSHFLDTIKGLATIRAFGWVEDNITHNSNLLDDSQRPAYLLAMIQQCLMMVLNLLVAVLAVGLVSLATQLRTSTGFTGASLVSLMSFSELAAGLIFCYTALETSIGAVSRLKTFSDRVQPEDQAGEDFEPPAGWPHSGSLVLRHASASHNPTQSSNHERVVLALDNISLVMHAGEKIAVCGRTGSGKSSLLLLLLRLLDTISSPDLAFTIDSIDALTINRTMLRSRIIAIPQECIFLPDGSSLKANIDPTNIISDIECQAILNMVQLTSFVSSQGGLDAPMSGDQLSVGQQQLFSLGRAIYRRRVRMQANGQDGGLLLLDEISSSVDQETEMLMQNIISREFAAYTIVAVAHRLKLMVDFVDRIVVLEKGTIIEEGASKELLAVTDGAFRKLYGAGQ</sequence>
<protein>
    <submittedName>
        <fullName evidence="8">ATPase</fullName>
    </submittedName>
</protein>
<dbReference type="PANTHER" id="PTHR24223:SF345">
    <property type="entry name" value="ABC MULTIDRUG TRANSPORTER (EUROFUNG)"/>
    <property type="match status" value="1"/>
</dbReference>
<dbReference type="InterPro" id="IPR036640">
    <property type="entry name" value="ABC1_TM_sf"/>
</dbReference>
<keyword evidence="5" id="KW-0067">ATP-binding</keyword>
<evidence type="ECO:0000256" key="5">
    <source>
        <dbReference type="ARBA" id="ARBA00022840"/>
    </source>
</evidence>
<keyword evidence="4" id="KW-0547">Nucleotide-binding</keyword>
<dbReference type="OrthoDB" id="6500128at2759"/>
<dbReference type="SMART" id="SM00382">
    <property type="entry name" value="AAA"/>
    <property type="match status" value="2"/>
</dbReference>
<dbReference type="PROSITE" id="PS50893">
    <property type="entry name" value="ABC_TRANSPORTER_2"/>
    <property type="match status" value="2"/>
</dbReference>
<dbReference type="InterPro" id="IPR027417">
    <property type="entry name" value="P-loop_NTPase"/>
</dbReference>
<dbReference type="InterPro" id="IPR044746">
    <property type="entry name" value="ABCC_6TM_D1"/>
</dbReference>
<dbReference type="Pfam" id="PF00664">
    <property type="entry name" value="ABC_membrane"/>
    <property type="match status" value="1"/>
</dbReference>
<dbReference type="GO" id="GO:0016887">
    <property type="term" value="F:ATP hydrolysis activity"/>
    <property type="evidence" value="ECO:0007669"/>
    <property type="project" value="InterPro"/>
</dbReference>
<evidence type="ECO:0000256" key="1">
    <source>
        <dbReference type="ARBA" id="ARBA00004141"/>
    </source>
</evidence>
<organism evidence="8 9">
    <name type="scientific">Didymella rabiei</name>
    <name type="common">Chickpea ascochyta blight fungus</name>
    <name type="synonym">Mycosphaerella rabiei</name>
    <dbReference type="NCBI Taxonomy" id="5454"/>
    <lineage>
        <taxon>Eukaryota</taxon>
        <taxon>Fungi</taxon>
        <taxon>Dikarya</taxon>
        <taxon>Ascomycota</taxon>
        <taxon>Pezizomycotina</taxon>
        <taxon>Dothideomycetes</taxon>
        <taxon>Pleosporomycetidae</taxon>
        <taxon>Pleosporales</taxon>
        <taxon>Pleosporineae</taxon>
        <taxon>Didymellaceae</taxon>
        <taxon>Ascochyta</taxon>
    </lineage>
</organism>
<evidence type="ECO:0000256" key="3">
    <source>
        <dbReference type="ARBA" id="ARBA00022692"/>
    </source>
</evidence>
<dbReference type="PROSITE" id="PS50929">
    <property type="entry name" value="ABC_TM1F"/>
    <property type="match status" value="2"/>
</dbReference>
<evidence type="ECO:0000256" key="2">
    <source>
        <dbReference type="ARBA" id="ARBA00022448"/>
    </source>
</evidence>
<dbReference type="FunFam" id="1.20.1560.10:FF:000055">
    <property type="entry name" value="ABC multidrug transporter (Eurofung)"/>
    <property type="match status" value="1"/>
</dbReference>
<dbReference type="EMBL" id="JYNV01000243">
    <property type="protein sequence ID" value="KZM21568.1"/>
    <property type="molecule type" value="Genomic_DNA"/>
</dbReference>
<dbReference type="InterPro" id="IPR044726">
    <property type="entry name" value="ABCC_6TM_D2"/>
</dbReference>
<comment type="subcellular location">
    <subcellularLocation>
        <location evidence="1">Membrane</location>
        <topology evidence="1">Multi-pass membrane protein</topology>
    </subcellularLocation>
</comment>
<keyword evidence="2" id="KW-0813">Transport</keyword>
<dbReference type="GO" id="GO:0005524">
    <property type="term" value="F:ATP binding"/>
    <property type="evidence" value="ECO:0007669"/>
    <property type="project" value="UniProtKB-KW"/>
</dbReference>
<evidence type="ECO:0000313" key="9">
    <source>
        <dbReference type="Proteomes" id="UP000076837"/>
    </source>
</evidence>
<dbReference type="InterPro" id="IPR056227">
    <property type="entry name" value="TMD0_ABC"/>
</dbReference>
<dbReference type="InterPro" id="IPR003439">
    <property type="entry name" value="ABC_transporter-like_ATP-bd"/>
</dbReference>
<keyword evidence="9" id="KW-1185">Reference proteome</keyword>
<keyword evidence="6" id="KW-1133">Transmembrane helix</keyword>
<accession>A0A163B4J9</accession>
<keyword evidence="7" id="KW-0472">Membrane</keyword>
<dbReference type="CDD" id="cd18580">
    <property type="entry name" value="ABC_6TM_ABCC_D2"/>
    <property type="match status" value="1"/>
</dbReference>
<dbReference type="InterPro" id="IPR017871">
    <property type="entry name" value="ABC_transporter-like_CS"/>
</dbReference>
<dbReference type="PROSITE" id="PS00211">
    <property type="entry name" value="ABC_TRANSPORTER_1"/>
    <property type="match status" value="2"/>
</dbReference>
<dbReference type="STRING" id="5454.A0A163B4J9"/>
<reference evidence="8 9" key="1">
    <citation type="journal article" date="2016" name="Sci. Rep.">
        <title>Draft genome sequencing and secretome analysis of fungal phytopathogen Ascochyta rabiei provides insight into the necrotrophic effector repertoire.</title>
        <authorList>
            <person name="Verma S."/>
            <person name="Gazara R.K."/>
            <person name="Nizam S."/>
            <person name="Parween S."/>
            <person name="Chattopadhyay D."/>
            <person name="Verma P.K."/>
        </authorList>
    </citation>
    <scope>NUCLEOTIDE SEQUENCE [LARGE SCALE GENOMIC DNA]</scope>
    <source>
        <strain evidence="8 9">ArDII</strain>
    </source>
</reference>
<dbReference type="Proteomes" id="UP000076837">
    <property type="component" value="Unassembled WGS sequence"/>
</dbReference>
<keyword evidence="3" id="KW-0812">Transmembrane</keyword>
<dbReference type="Gene3D" id="1.20.1560.10">
    <property type="entry name" value="ABC transporter type 1, transmembrane domain"/>
    <property type="match status" value="2"/>
</dbReference>
<dbReference type="SUPFAM" id="SSF90123">
    <property type="entry name" value="ABC transporter transmembrane region"/>
    <property type="match status" value="2"/>
</dbReference>
<dbReference type="InterPro" id="IPR011527">
    <property type="entry name" value="ABC1_TM_dom"/>
</dbReference>
<name>A0A163B4J9_DIDRA</name>
<dbReference type="GO" id="GO:0016020">
    <property type="term" value="C:membrane"/>
    <property type="evidence" value="ECO:0007669"/>
    <property type="project" value="UniProtKB-SubCell"/>
</dbReference>
<evidence type="ECO:0000313" key="8">
    <source>
        <dbReference type="EMBL" id="KZM21568.1"/>
    </source>
</evidence>
<dbReference type="InterPro" id="IPR003593">
    <property type="entry name" value="AAA+_ATPase"/>
</dbReference>
<evidence type="ECO:0000256" key="6">
    <source>
        <dbReference type="ARBA" id="ARBA00022989"/>
    </source>
</evidence>
<evidence type="ECO:0000256" key="7">
    <source>
        <dbReference type="ARBA" id="ARBA00023136"/>
    </source>
</evidence>
<dbReference type="SUPFAM" id="SSF52540">
    <property type="entry name" value="P-loop containing nucleoside triphosphate hydrolases"/>
    <property type="match status" value="2"/>
</dbReference>
<dbReference type="FunFam" id="1.20.1560.10:FF:000066">
    <property type="entry name" value="ABC multidrug transporter (Eurofung)"/>
    <property type="match status" value="1"/>
</dbReference>
<proteinExistence type="predicted"/>
<dbReference type="CDD" id="cd18579">
    <property type="entry name" value="ABC_6TM_ABCC_D1"/>
    <property type="match status" value="1"/>
</dbReference>
<gene>
    <name evidence="8" type="ORF">ST47_g7318</name>
</gene>
<dbReference type="Gene3D" id="3.40.50.300">
    <property type="entry name" value="P-loop containing nucleotide triphosphate hydrolases"/>
    <property type="match status" value="2"/>
</dbReference>